<keyword evidence="6" id="KW-0288">FMN</keyword>
<evidence type="ECO:0000256" key="14">
    <source>
        <dbReference type="ARBA" id="ARBA00050912"/>
    </source>
</evidence>
<evidence type="ECO:0000313" key="19">
    <source>
        <dbReference type="Proteomes" id="UP000291343"/>
    </source>
</evidence>
<evidence type="ECO:0000256" key="10">
    <source>
        <dbReference type="ARBA" id="ARBA00022777"/>
    </source>
</evidence>
<dbReference type="SUPFAM" id="SSF82114">
    <property type="entry name" value="Riboflavin kinase-like"/>
    <property type="match status" value="1"/>
</dbReference>
<keyword evidence="7" id="KW-0808">Transferase</keyword>
<keyword evidence="5" id="KW-0285">Flavoprotein</keyword>
<dbReference type="PANTHER" id="PTHR22749">
    <property type="entry name" value="RIBOFLAVIN KINASE/FMN ADENYLYLTRANSFERASE"/>
    <property type="match status" value="1"/>
</dbReference>
<sequence length="183" mass="20680">MIPSYPFLLSGPVIKGFGRGSKQLGIPTANYPDEIVEKLPAELNSGIYFGWAQVDSGPVYCMVTSIGWNPYYKNTKKSVETHILHEFDSDFYGSNLKICIVEYIRPEMDFNSVDELITMIKDDIATAKERLKQPQFEKYRTHPFFSQEKNGCESNGKDGQHSSHTTKLPIACCLTIVIEDEAK</sequence>
<evidence type="ECO:0000313" key="18">
    <source>
        <dbReference type="EMBL" id="RZF32982.1"/>
    </source>
</evidence>
<feature type="domain" description="Riboflavin kinase" evidence="17">
    <location>
        <begin position="2"/>
        <end position="132"/>
    </location>
</feature>
<keyword evidence="8" id="KW-0479">Metal-binding</keyword>
<dbReference type="PANTHER" id="PTHR22749:SF6">
    <property type="entry name" value="RIBOFLAVIN KINASE"/>
    <property type="match status" value="1"/>
</dbReference>
<protein>
    <recommendedName>
        <fullName evidence="4">Riboflavin kinase</fullName>
        <ecNumber evidence="3">2.7.1.26</ecNumber>
    </recommendedName>
    <alternativeName>
        <fullName evidence="16">ATP:riboflavin 5'-phosphotransferase</fullName>
    </alternativeName>
    <alternativeName>
        <fullName evidence="13">Flavokinase</fullName>
    </alternativeName>
</protein>
<dbReference type="InterPro" id="IPR015865">
    <property type="entry name" value="Riboflavin_kinase_bac/euk"/>
</dbReference>
<reference evidence="18 19" key="1">
    <citation type="journal article" date="2017" name="Gigascience">
        <title>Genome sequence of the small brown planthopper, Laodelphax striatellus.</title>
        <authorList>
            <person name="Zhu J."/>
            <person name="Jiang F."/>
            <person name="Wang X."/>
            <person name="Yang P."/>
            <person name="Bao Y."/>
            <person name="Zhao W."/>
            <person name="Wang W."/>
            <person name="Lu H."/>
            <person name="Wang Q."/>
            <person name="Cui N."/>
            <person name="Li J."/>
            <person name="Chen X."/>
            <person name="Luo L."/>
            <person name="Yu J."/>
            <person name="Kang L."/>
            <person name="Cui F."/>
        </authorList>
    </citation>
    <scope>NUCLEOTIDE SEQUENCE [LARGE SCALE GENOMIC DNA]</scope>
    <source>
        <strain evidence="18">Lst14</strain>
    </source>
</reference>
<comment type="cofactor">
    <cofactor evidence="1">
        <name>Zn(2+)</name>
        <dbReference type="ChEBI" id="CHEBI:29105"/>
    </cofactor>
</comment>
<dbReference type="STRING" id="195883.A0A482WI92"/>
<comment type="catalytic activity">
    <reaction evidence="14">
        <text>riboflavin + ATP = FMN + ADP + H(+)</text>
        <dbReference type="Rhea" id="RHEA:14357"/>
        <dbReference type="ChEBI" id="CHEBI:15378"/>
        <dbReference type="ChEBI" id="CHEBI:30616"/>
        <dbReference type="ChEBI" id="CHEBI:57986"/>
        <dbReference type="ChEBI" id="CHEBI:58210"/>
        <dbReference type="ChEBI" id="CHEBI:456216"/>
        <dbReference type="EC" id="2.7.1.26"/>
    </reaction>
    <physiologicalReaction direction="left-to-right" evidence="14">
        <dbReference type="Rhea" id="RHEA:14358"/>
    </physiologicalReaction>
</comment>
<dbReference type="GO" id="GO:0009231">
    <property type="term" value="P:riboflavin biosynthetic process"/>
    <property type="evidence" value="ECO:0007669"/>
    <property type="project" value="InterPro"/>
</dbReference>
<evidence type="ECO:0000256" key="7">
    <source>
        <dbReference type="ARBA" id="ARBA00022679"/>
    </source>
</evidence>
<dbReference type="Pfam" id="PF01687">
    <property type="entry name" value="Flavokinase"/>
    <property type="match status" value="1"/>
</dbReference>
<name>A0A482WI92_LAOST</name>
<dbReference type="SMR" id="A0A482WI92"/>
<dbReference type="GO" id="GO:0005739">
    <property type="term" value="C:mitochondrion"/>
    <property type="evidence" value="ECO:0007669"/>
    <property type="project" value="TreeGrafter"/>
</dbReference>
<evidence type="ECO:0000256" key="2">
    <source>
        <dbReference type="ARBA" id="ARBA00005201"/>
    </source>
</evidence>
<gene>
    <name evidence="18" type="ORF">LSTR_LSTR008695</name>
</gene>
<dbReference type="FunFam" id="2.40.30.30:FF:000002">
    <property type="entry name" value="Riboflavin kinase, putative"/>
    <property type="match status" value="1"/>
</dbReference>
<evidence type="ECO:0000256" key="6">
    <source>
        <dbReference type="ARBA" id="ARBA00022643"/>
    </source>
</evidence>
<dbReference type="Gene3D" id="2.40.30.30">
    <property type="entry name" value="Riboflavin kinase-like"/>
    <property type="match status" value="1"/>
</dbReference>
<keyword evidence="10" id="KW-0418">Kinase</keyword>
<evidence type="ECO:0000256" key="12">
    <source>
        <dbReference type="ARBA" id="ARBA00022840"/>
    </source>
</evidence>
<dbReference type="GO" id="GO:0008531">
    <property type="term" value="F:riboflavin kinase activity"/>
    <property type="evidence" value="ECO:0007669"/>
    <property type="project" value="UniProtKB-EC"/>
</dbReference>
<evidence type="ECO:0000256" key="9">
    <source>
        <dbReference type="ARBA" id="ARBA00022741"/>
    </source>
</evidence>
<comment type="pathway">
    <text evidence="2">Cofactor biosynthesis; FMN biosynthesis; FMN from riboflavin (ATP route): step 1/1.</text>
</comment>
<evidence type="ECO:0000256" key="5">
    <source>
        <dbReference type="ARBA" id="ARBA00022630"/>
    </source>
</evidence>
<dbReference type="Proteomes" id="UP000291343">
    <property type="component" value="Unassembled WGS sequence"/>
</dbReference>
<keyword evidence="11" id="KW-0862">Zinc</keyword>
<comment type="function">
    <text evidence="15">Catalyzes the phosphorylation of riboflavin (vitamin B2) to form flavin-mononucleotide (FMN), hence rate-limiting enzyme in the synthesis of FAD. Essential for TNF-induced reactive oxygen species (ROS) production. Through its interaction with both TNFRSF1A and CYBA, physically and functionally couples TNFRSF1A to NADPH oxidase. TNF-activation of RFK may enhance the incorporation of FAD in NADPH oxidase, a critical step for the assembly and activation of NADPH oxidase.</text>
</comment>
<dbReference type="FunCoup" id="A0A482WI92">
    <property type="interactions" value="1101"/>
</dbReference>
<organism evidence="18 19">
    <name type="scientific">Laodelphax striatellus</name>
    <name type="common">Small brown planthopper</name>
    <name type="synonym">Delphax striatella</name>
    <dbReference type="NCBI Taxonomy" id="195883"/>
    <lineage>
        <taxon>Eukaryota</taxon>
        <taxon>Metazoa</taxon>
        <taxon>Ecdysozoa</taxon>
        <taxon>Arthropoda</taxon>
        <taxon>Hexapoda</taxon>
        <taxon>Insecta</taxon>
        <taxon>Pterygota</taxon>
        <taxon>Neoptera</taxon>
        <taxon>Paraneoptera</taxon>
        <taxon>Hemiptera</taxon>
        <taxon>Auchenorrhyncha</taxon>
        <taxon>Fulgoroidea</taxon>
        <taxon>Delphacidae</taxon>
        <taxon>Criomorphinae</taxon>
        <taxon>Laodelphax</taxon>
    </lineage>
</organism>
<evidence type="ECO:0000256" key="11">
    <source>
        <dbReference type="ARBA" id="ARBA00022833"/>
    </source>
</evidence>
<proteinExistence type="predicted"/>
<dbReference type="InParanoid" id="A0A482WI92"/>
<keyword evidence="12" id="KW-0067">ATP-binding</keyword>
<dbReference type="InterPro" id="IPR023468">
    <property type="entry name" value="Riboflavin_kinase"/>
</dbReference>
<dbReference type="GO" id="GO:0009398">
    <property type="term" value="P:FMN biosynthetic process"/>
    <property type="evidence" value="ECO:0007669"/>
    <property type="project" value="UniProtKB-UniPathway"/>
</dbReference>
<evidence type="ECO:0000256" key="13">
    <source>
        <dbReference type="ARBA" id="ARBA00029789"/>
    </source>
</evidence>
<dbReference type="UniPathway" id="UPA00276">
    <property type="reaction ID" value="UER00406"/>
</dbReference>
<dbReference type="SMART" id="SM00904">
    <property type="entry name" value="Flavokinase"/>
    <property type="match status" value="1"/>
</dbReference>
<evidence type="ECO:0000256" key="1">
    <source>
        <dbReference type="ARBA" id="ARBA00001947"/>
    </source>
</evidence>
<evidence type="ECO:0000256" key="16">
    <source>
        <dbReference type="ARBA" id="ARBA00077632"/>
    </source>
</evidence>
<evidence type="ECO:0000259" key="17">
    <source>
        <dbReference type="SMART" id="SM00904"/>
    </source>
</evidence>
<evidence type="ECO:0000256" key="8">
    <source>
        <dbReference type="ARBA" id="ARBA00022723"/>
    </source>
</evidence>
<keyword evidence="19" id="KW-1185">Reference proteome</keyword>
<keyword evidence="9" id="KW-0547">Nucleotide-binding</keyword>
<dbReference type="EC" id="2.7.1.26" evidence="3"/>
<dbReference type="OrthoDB" id="276388at2759"/>
<accession>A0A482WI92</accession>
<dbReference type="GO" id="GO:0046872">
    <property type="term" value="F:metal ion binding"/>
    <property type="evidence" value="ECO:0007669"/>
    <property type="project" value="UniProtKB-KW"/>
</dbReference>
<dbReference type="InterPro" id="IPR023465">
    <property type="entry name" value="Riboflavin_kinase_dom_sf"/>
</dbReference>
<evidence type="ECO:0000256" key="4">
    <source>
        <dbReference type="ARBA" id="ARBA00017394"/>
    </source>
</evidence>
<dbReference type="AlphaFoldDB" id="A0A482WI92"/>
<comment type="caution">
    <text evidence="18">The sequence shown here is derived from an EMBL/GenBank/DDBJ whole genome shotgun (WGS) entry which is preliminary data.</text>
</comment>
<dbReference type="GO" id="GO:0005524">
    <property type="term" value="F:ATP binding"/>
    <property type="evidence" value="ECO:0007669"/>
    <property type="project" value="UniProtKB-KW"/>
</dbReference>
<evidence type="ECO:0000256" key="3">
    <source>
        <dbReference type="ARBA" id="ARBA00012105"/>
    </source>
</evidence>
<evidence type="ECO:0000256" key="15">
    <source>
        <dbReference type="ARBA" id="ARBA00054097"/>
    </source>
</evidence>
<dbReference type="EMBL" id="QKKF02035404">
    <property type="protein sequence ID" value="RZF32982.1"/>
    <property type="molecule type" value="Genomic_DNA"/>
</dbReference>